<organism evidence="2 3">
    <name type="scientific">Albibacterium profundi</name>
    <dbReference type="NCBI Taxonomy" id="3134906"/>
    <lineage>
        <taxon>Bacteria</taxon>
        <taxon>Pseudomonadati</taxon>
        <taxon>Bacteroidota</taxon>
        <taxon>Sphingobacteriia</taxon>
        <taxon>Sphingobacteriales</taxon>
        <taxon>Sphingobacteriaceae</taxon>
        <taxon>Albibacterium</taxon>
    </lineage>
</organism>
<proteinExistence type="predicted"/>
<accession>A0ABV5CFY4</accession>
<dbReference type="RefSeq" id="WP_375557979.1">
    <property type="nucleotide sequence ID" value="NZ_JBBVGT010000003.1"/>
</dbReference>
<dbReference type="EMBL" id="JBBVGT010000003">
    <property type="protein sequence ID" value="MFB5946449.1"/>
    <property type="molecule type" value="Genomic_DNA"/>
</dbReference>
<name>A0ABV5CFY4_9SPHI</name>
<sequence>MSDEIGAMLLRPWFLGAVGLALIHQILQKILGVHVPIVDSYLDPLLFLPILLQLILLERRFVFGKGSQYVLSWYHIFGVVVSVSVLVELLFPVWSSLFTADYRDVICYLVGGTAFGVFFNVPNRTFRSIKEMETGALLSNKKQ</sequence>
<evidence type="ECO:0000256" key="1">
    <source>
        <dbReference type="SAM" id="Phobius"/>
    </source>
</evidence>
<gene>
    <name evidence="2" type="ORF">WKR92_11460</name>
</gene>
<feature type="transmembrane region" description="Helical" evidence="1">
    <location>
        <begin position="41"/>
        <end position="57"/>
    </location>
</feature>
<keyword evidence="1" id="KW-0472">Membrane</keyword>
<keyword evidence="1" id="KW-1133">Transmembrane helix</keyword>
<evidence type="ECO:0000313" key="3">
    <source>
        <dbReference type="Proteomes" id="UP001580928"/>
    </source>
</evidence>
<feature type="transmembrane region" description="Helical" evidence="1">
    <location>
        <begin position="12"/>
        <end position="35"/>
    </location>
</feature>
<feature type="transmembrane region" description="Helical" evidence="1">
    <location>
        <begin position="105"/>
        <end position="122"/>
    </location>
</feature>
<dbReference type="Proteomes" id="UP001580928">
    <property type="component" value="Unassembled WGS sequence"/>
</dbReference>
<evidence type="ECO:0008006" key="4">
    <source>
        <dbReference type="Google" id="ProtNLM"/>
    </source>
</evidence>
<evidence type="ECO:0000313" key="2">
    <source>
        <dbReference type="EMBL" id="MFB5946449.1"/>
    </source>
</evidence>
<keyword evidence="1" id="KW-0812">Transmembrane</keyword>
<feature type="transmembrane region" description="Helical" evidence="1">
    <location>
        <begin position="69"/>
        <end position="93"/>
    </location>
</feature>
<comment type="caution">
    <text evidence="2">The sequence shown here is derived from an EMBL/GenBank/DDBJ whole genome shotgun (WGS) entry which is preliminary data.</text>
</comment>
<keyword evidence="3" id="KW-1185">Reference proteome</keyword>
<protein>
    <recommendedName>
        <fullName evidence="4">Magnesium citrate secondary transporter</fullName>
    </recommendedName>
</protein>
<reference evidence="2 3" key="1">
    <citation type="submission" date="2024-04" db="EMBL/GenBank/DDBJ databases">
        <title>Albibacterium profundi sp. nov., isolated from sediment of the Challenger Deep of Mariana Trench.</title>
        <authorList>
            <person name="Wang Y."/>
        </authorList>
    </citation>
    <scope>NUCLEOTIDE SEQUENCE [LARGE SCALE GENOMIC DNA]</scope>
    <source>
        <strain evidence="2 3">RHL897</strain>
    </source>
</reference>